<accession>A0A1H3RTW7</accession>
<keyword evidence="2" id="KW-1185">Reference proteome</keyword>
<gene>
    <name evidence="1" type="ORF">SAMN05421684_4209</name>
</gene>
<dbReference type="PANTHER" id="PTHR34822:SF1">
    <property type="entry name" value="GRPB FAMILY PROTEIN"/>
    <property type="match status" value="1"/>
</dbReference>
<dbReference type="AlphaFoldDB" id="A0A1H3RTW7"/>
<reference evidence="2" key="1">
    <citation type="submission" date="2016-10" db="EMBL/GenBank/DDBJ databases">
        <authorList>
            <person name="Varghese N."/>
            <person name="Submissions S."/>
        </authorList>
    </citation>
    <scope>NUCLEOTIDE SEQUENCE [LARGE SCALE GENOMIC DNA]</scope>
    <source>
        <strain evidence="2">DSM 44718</strain>
    </source>
</reference>
<name>A0A1H3RTW7_9ACTN</name>
<sequence>MINVREYDPAWPTYAQRALDEVLGVLPGLLTAIEHIGSTAVPGLAAKPVIDLMAATESLSAVVSASDALAAIGYQRIEPSMPGRLFYRREGEPVAYHLHIVTAASWDTRNQRILRDHLREHPEDRESYGRLKHDLAATDGDAYTRAKTALIQRLVDKARTARSLPLVDVWEE</sequence>
<dbReference type="Pfam" id="PF04229">
    <property type="entry name" value="GrpB"/>
    <property type="match status" value="1"/>
</dbReference>
<dbReference type="Proteomes" id="UP000199632">
    <property type="component" value="Unassembled WGS sequence"/>
</dbReference>
<evidence type="ECO:0000313" key="1">
    <source>
        <dbReference type="EMBL" id="SDZ29070.1"/>
    </source>
</evidence>
<keyword evidence="1" id="KW-0808">Transferase</keyword>
<dbReference type="GO" id="GO:0016740">
    <property type="term" value="F:transferase activity"/>
    <property type="evidence" value="ECO:0007669"/>
    <property type="project" value="UniProtKB-KW"/>
</dbReference>
<dbReference type="InterPro" id="IPR043519">
    <property type="entry name" value="NT_sf"/>
</dbReference>
<dbReference type="Gene3D" id="3.30.460.10">
    <property type="entry name" value="Beta Polymerase, domain 2"/>
    <property type="match status" value="1"/>
</dbReference>
<dbReference type="EMBL" id="FNQB01000002">
    <property type="protein sequence ID" value="SDZ29070.1"/>
    <property type="molecule type" value="Genomic_DNA"/>
</dbReference>
<dbReference type="InterPro" id="IPR007344">
    <property type="entry name" value="GrpB/CoaE"/>
</dbReference>
<protein>
    <submittedName>
        <fullName evidence="1">GrpB domain, predicted nucleotidyltransferase, UPF0157 family</fullName>
    </submittedName>
</protein>
<proteinExistence type="predicted"/>
<organism evidence="1 2">
    <name type="scientific">Asanoa ishikariensis</name>
    <dbReference type="NCBI Taxonomy" id="137265"/>
    <lineage>
        <taxon>Bacteria</taxon>
        <taxon>Bacillati</taxon>
        <taxon>Actinomycetota</taxon>
        <taxon>Actinomycetes</taxon>
        <taxon>Micromonosporales</taxon>
        <taxon>Micromonosporaceae</taxon>
        <taxon>Asanoa</taxon>
    </lineage>
</organism>
<dbReference type="SUPFAM" id="SSF81301">
    <property type="entry name" value="Nucleotidyltransferase"/>
    <property type="match status" value="1"/>
</dbReference>
<evidence type="ECO:0000313" key="2">
    <source>
        <dbReference type="Proteomes" id="UP000199632"/>
    </source>
</evidence>
<dbReference type="PANTHER" id="PTHR34822">
    <property type="entry name" value="GRPB DOMAIN PROTEIN (AFU_ORTHOLOGUE AFUA_1G01530)"/>
    <property type="match status" value="1"/>
</dbReference>
<dbReference type="RefSeq" id="WP_204082841.1">
    <property type="nucleotide sequence ID" value="NZ_BOND01000020.1"/>
</dbReference>
<dbReference type="STRING" id="137265.SAMN05421684_4209"/>